<organism evidence="6 7">
    <name type="scientific">Psychrobacillus psychrotolerans</name>
    <dbReference type="NCBI Taxonomy" id="126156"/>
    <lineage>
        <taxon>Bacteria</taxon>
        <taxon>Bacillati</taxon>
        <taxon>Bacillota</taxon>
        <taxon>Bacilli</taxon>
        <taxon>Bacillales</taxon>
        <taxon>Bacillaceae</taxon>
        <taxon>Psychrobacillus</taxon>
    </lineage>
</organism>
<feature type="coiled-coil region" evidence="4">
    <location>
        <begin position="670"/>
        <end position="732"/>
    </location>
</feature>
<dbReference type="SUPFAM" id="SSF52540">
    <property type="entry name" value="P-loop containing nucleoside triphosphate hydrolases"/>
    <property type="match status" value="1"/>
</dbReference>
<evidence type="ECO:0000256" key="2">
    <source>
        <dbReference type="ARBA" id="ARBA00011322"/>
    </source>
</evidence>
<dbReference type="Pfam" id="PF13476">
    <property type="entry name" value="AAA_23"/>
    <property type="match status" value="1"/>
</dbReference>
<keyword evidence="6" id="KW-0540">Nuclease</keyword>
<dbReference type="PANTHER" id="PTHR32114">
    <property type="entry name" value="ABC TRANSPORTER ABCH.3"/>
    <property type="match status" value="1"/>
</dbReference>
<comment type="similarity">
    <text evidence="1">Belongs to the SMC family. SbcC subfamily.</text>
</comment>
<feature type="domain" description="Rad50/SbcC-type AAA" evidence="5">
    <location>
        <begin position="5"/>
        <end position="208"/>
    </location>
</feature>
<dbReference type="PANTHER" id="PTHR32114:SF2">
    <property type="entry name" value="ABC TRANSPORTER ABCH.3"/>
    <property type="match status" value="1"/>
</dbReference>
<evidence type="ECO:0000256" key="3">
    <source>
        <dbReference type="ARBA" id="ARBA00013368"/>
    </source>
</evidence>
<dbReference type="Pfam" id="PF13558">
    <property type="entry name" value="SbcC_Walker_B"/>
    <property type="match status" value="1"/>
</dbReference>
<dbReference type="GO" id="GO:0006302">
    <property type="term" value="P:double-strand break repair"/>
    <property type="evidence" value="ECO:0007669"/>
    <property type="project" value="InterPro"/>
</dbReference>
<feature type="coiled-coil region" evidence="4">
    <location>
        <begin position="416"/>
        <end position="450"/>
    </location>
</feature>
<gene>
    <name evidence="6" type="ORF">SAMN05421670_1990</name>
</gene>
<reference evidence="7" key="1">
    <citation type="submission" date="2016-10" db="EMBL/GenBank/DDBJ databases">
        <authorList>
            <person name="Varghese N."/>
            <person name="Submissions S."/>
        </authorList>
    </citation>
    <scope>NUCLEOTIDE SEQUENCE [LARGE SCALE GENOMIC DNA]</scope>
    <source>
        <strain evidence="7">DSM 11706</strain>
    </source>
</reference>
<dbReference type="RefSeq" id="WP_093536664.1">
    <property type="nucleotide sequence ID" value="NZ_FOXU01000002.1"/>
</dbReference>
<dbReference type="GO" id="GO:0016887">
    <property type="term" value="F:ATP hydrolysis activity"/>
    <property type="evidence" value="ECO:0007669"/>
    <property type="project" value="InterPro"/>
</dbReference>
<evidence type="ECO:0000256" key="4">
    <source>
        <dbReference type="SAM" id="Coils"/>
    </source>
</evidence>
<name>A0A1I5Y9D0_9BACI</name>
<evidence type="ECO:0000256" key="1">
    <source>
        <dbReference type="ARBA" id="ARBA00006930"/>
    </source>
</evidence>
<dbReference type="InterPro" id="IPR027417">
    <property type="entry name" value="P-loop_NTPase"/>
</dbReference>
<dbReference type="Gene3D" id="3.40.50.300">
    <property type="entry name" value="P-loop containing nucleotide triphosphate hydrolases"/>
    <property type="match status" value="2"/>
</dbReference>
<dbReference type="InterPro" id="IPR038729">
    <property type="entry name" value="Rad50/SbcC_AAA"/>
</dbReference>
<keyword evidence="7" id="KW-1185">Reference proteome</keyword>
<evidence type="ECO:0000313" key="7">
    <source>
        <dbReference type="Proteomes" id="UP000198734"/>
    </source>
</evidence>
<dbReference type="EMBL" id="FOXU01000002">
    <property type="protein sequence ID" value="SFQ40815.1"/>
    <property type="molecule type" value="Genomic_DNA"/>
</dbReference>
<keyword evidence="6" id="KW-0269">Exonuclease</keyword>
<keyword evidence="6" id="KW-0378">Hydrolase</keyword>
<protein>
    <recommendedName>
        <fullName evidence="3">Nuclease SbcCD subunit C</fullName>
    </recommendedName>
</protein>
<feature type="coiled-coil region" evidence="4">
    <location>
        <begin position="787"/>
        <end position="845"/>
    </location>
</feature>
<proteinExistence type="inferred from homology"/>
<keyword evidence="4" id="KW-0175">Coiled coil</keyword>
<feature type="coiled-coil region" evidence="4">
    <location>
        <begin position="552"/>
        <end position="610"/>
    </location>
</feature>
<accession>A0A1I5Y9D0</accession>
<dbReference type="OrthoDB" id="9795626at2"/>
<dbReference type="STRING" id="126156.SAMN05421670_1990"/>
<feature type="coiled-coil region" evidence="4">
    <location>
        <begin position="283"/>
        <end position="364"/>
    </location>
</feature>
<sequence length="1026" mass="118321">MKPIQLKMSAFGPYKFTETIDFTELKGNRLFVISGATGAGKTTIFDGICFALYGSGSGEDRRDTKTMRSDFATDDTHTSVELVFEIHNRRYRILRQLGHVKKGNKGATGERYEFFEIQATGEVPVVERQIVSEINKKVEEIIGLTLDQFSQIVMLPQGEFRKLLTSTTENKEAILRKIFKTEPYKMIHEKLKEKKIIAEAELRKEQLTQDNFTEKIIASFPLRESNLFTLINEANFNTFQLVEALKEETSFYKEKIIQDERKCEEAYELHMNKQKVYHETKAINNRFIELEVKEQQLKALKERENEFLEKQQQLDSAERASIIEPIEAYFNELELEVRGKRTLLEKAQKENMIAEDNLKQTEIIFTTESNNKEARQKSVEMVIYLNSLLPIFEELEIKRKELLLLEKGSLEAEQKLSTIAANLQKHKNLLKEQKLEIEKLEELLEPLDSKVQQLTLLQAQHNKLQEYKVVDQELHMLTTAEAKQQDKFEQCKETYEDIEQQWLGNQASLIASKLVEGEPCPVCGSKEHSTLHIDIGESFVDEGELRMAKAALNKEESTLLTFRAKKETAEAQIQKVLVQLKEHEVEAELVEQVETNLLDLQREVQQLRLKKELLFSLKQPYKESIAKVENLEQSNLEVEVFYREQSSQVKQARAVYESKLSTIPGHIPTLQNLQTEITFATKQKEQLALAWENVQNRMQSSHDACTTARLALEHTSKSLQEAEVKREKALTQFRESLSKATFETLEEYLAAKLTETERSALKYQCEEYKQRLHTFTEQVRERKGQLENKTKVELKPLEDELNQLKEMYEQALTICNSTKEYVKAGKEIEDKIASTSERITLLEEQVHRIMDLYDILRGHNQKKISFERYVQIEYLEQIVQAANERLKHMSNGQFQLLRSDRQETHGKQSGLGLDVYDAYTGQKRDVKTLSGGEKFNASLCLALGMADVIQSFQGNIRIETMFIDEGFGSLDEESLNKAIDTLVDLQKSGRMIGVISHVAELKAAIPAILEVEKQKAGYSSTKFVIK</sequence>
<evidence type="ECO:0000259" key="5">
    <source>
        <dbReference type="Pfam" id="PF13476"/>
    </source>
</evidence>
<evidence type="ECO:0000313" key="6">
    <source>
        <dbReference type="EMBL" id="SFQ40815.1"/>
    </source>
</evidence>
<dbReference type="Proteomes" id="UP000198734">
    <property type="component" value="Unassembled WGS sequence"/>
</dbReference>
<dbReference type="GO" id="GO:0004527">
    <property type="term" value="F:exonuclease activity"/>
    <property type="evidence" value="ECO:0007669"/>
    <property type="project" value="UniProtKB-KW"/>
</dbReference>
<comment type="subunit">
    <text evidence="2">Heterodimer of SbcC and SbcD.</text>
</comment>
<dbReference type="AlphaFoldDB" id="A0A1I5Y9D0"/>